<evidence type="ECO:0000256" key="5">
    <source>
        <dbReference type="ARBA" id="ARBA00023204"/>
    </source>
</evidence>
<proteinExistence type="predicted"/>
<keyword evidence="1" id="KW-0963">Cytoplasm</keyword>
<dbReference type="SMART" id="SM00465">
    <property type="entry name" value="GIYc"/>
    <property type="match status" value="1"/>
</dbReference>
<dbReference type="HOGENOM" id="CLU_014841_4_1_9"/>
<reference evidence="8" key="1">
    <citation type="submission" date="2012-02" db="EMBL/GenBank/DDBJ databases">
        <title>Complete sequence of Desulfitobacterium dichloroeliminans LMG P-21439.</title>
        <authorList>
            <person name="Lucas S."/>
            <person name="Han J."/>
            <person name="Lapidus A."/>
            <person name="Cheng J.-F."/>
            <person name="Goodwin L."/>
            <person name="Pitluck S."/>
            <person name="Peters L."/>
            <person name="Ovchinnikova G."/>
            <person name="Teshima H."/>
            <person name="Detter J.C."/>
            <person name="Han C."/>
            <person name="Tapia R."/>
            <person name="Land M."/>
            <person name="Hauser L."/>
            <person name="Kyrpides N."/>
            <person name="Ivanova N."/>
            <person name="Pagani I."/>
            <person name="Kruse T."/>
            <person name="de Vos W.M."/>
            <person name="Boon N."/>
            <person name="Smidt H."/>
            <person name="Woyke T."/>
        </authorList>
    </citation>
    <scope>NUCLEOTIDE SEQUENCE [LARGE SCALE GENOMIC DNA]</scope>
    <source>
        <strain evidence="8">LMG P-21439 / DCA1</strain>
    </source>
</reference>
<organism evidence="7 8">
    <name type="scientific">Desulfitobacterium dichloroeliminans (strain LMG P-21439 / DCA1)</name>
    <dbReference type="NCBI Taxonomy" id="871963"/>
    <lineage>
        <taxon>Bacteria</taxon>
        <taxon>Bacillati</taxon>
        <taxon>Bacillota</taxon>
        <taxon>Clostridia</taxon>
        <taxon>Eubacteriales</taxon>
        <taxon>Desulfitobacteriaceae</taxon>
        <taxon>Desulfitobacterium</taxon>
    </lineage>
</organism>
<evidence type="ECO:0000256" key="2">
    <source>
        <dbReference type="ARBA" id="ARBA00022763"/>
    </source>
</evidence>
<evidence type="ECO:0000256" key="3">
    <source>
        <dbReference type="ARBA" id="ARBA00022769"/>
    </source>
</evidence>
<dbReference type="InterPro" id="IPR050066">
    <property type="entry name" value="UvrABC_protein_C"/>
</dbReference>
<dbReference type="PANTHER" id="PTHR30562:SF1">
    <property type="entry name" value="UVRABC SYSTEM PROTEIN C"/>
    <property type="match status" value="1"/>
</dbReference>
<keyword evidence="3" id="KW-0228">DNA excision</keyword>
<feature type="domain" description="GIY-YIG" evidence="6">
    <location>
        <begin position="18"/>
        <end position="97"/>
    </location>
</feature>
<dbReference type="InterPro" id="IPR036876">
    <property type="entry name" value="UVR_dom_sf"/>
</dbReference>
<keyword evidence="7" id="KW-0255">Endonuclease</keyword>
<dbReference type="KEGG" id="ddl:Desdi_0994"/>
<dbReference type="eggNOG" id="COG0322">
    <property type="taxonomic scope" value="Bacteria"/>
</dbReference>
<dbReference type="FunFam" id="3.40.1440.10:FF:000001">
    <property type="entry name" value="UvrABC system protein C"/>
    <property type="match status" value="1"/>
</dbReference>
<gene>
    <name evidence="7" type="ordered locus">Desdi_0994</name>
</gene>
<dbReference type="InterPro" id="IPR047296">
    <property type="entry name" value="GIY-YIG_UvrC_Cho"/>
</dbReference>
<dbReference type="Pfam" id="PF01541">
    <property type="entry name" value="GIY-YIG"/>
    <property type="match status" value="1"/>
</dbReference>
<protein>
    <submittedName>
        <fullName evidence="7">Putative endonuclease</fullName>
    </submittedName>
</protein>
<dbReference type="PROSITE" id="PS50164">
    <property type="entry name" value="GIY_YIG"/>
    <property type="match status" value="1"/>
</dbReference>
<sequence>MPMNNKSILKEKAKYLPEKPGIYLMLDSLGNIIYVGKAKNLKSRVSQYFRKAKNRDPKVEEMIQYIAGFEHRVLDTELDALLEECRAIKKIKPRYNRQMKNDQKYVYIKIPAETFPRPEIVQERKEDSAIYYGPFNSRSRVETAMLYLKDNFLIRKCASPGLVKRNSGCLYQQLNTCLGVCTAGVSPEEYMVHLQALCRVIEGRDKETKKEISNQLVKAIADLDFEKAARYREYQLGLYYIQGRQKFLNSTRCNTDLLALEFLDDKKATAKIYLIKGNKLLASSVIDFARSIRDGHMPTGHNADIKQFLILAQEKLLADQGSPRLLTQQEVDEAQILDSYLRKDRVFTFRVTQRALRQDDFIEKMLERIERTFNP</sequence>
<keyword evidence="7" id="KW-0378">Hydrolase</keyword>
<dbReference type="AlphaFoldDB" id="L0F6F2"/>
<dbReference type="Proteomes" id="UP000010797">
    <property type="component" value="Chromosome"/>
</dbReference>
<keyword evidence="2" id="KW-0227">DNA damage</keyword>
<dbReference type="SUPFAM" id="SSF82771">
    <property type="entry name" value="GIY-YIG endonuclease"/>
    <property type="match status" value="1"/>
</dbReference>
<dbReference type="Gene3D" id="3.40.1440.10">
    <property type="entry name" value="GIY-YIG endonuclease"/>
    <property type="match status" value="1"/>
</dbReference>
<dbReference type="InterPro" id="IPR000305">
    <property type="entry name" value="GIY-YIG_endonuc"/>
</dbReference>
<name>L0F6F2_DESDL</name>
<dbReference type="STRING" id="871963.Desdi_0994"/>
<evidence type="ECO:0000313" key="8">
    <source>
        <dbReference type="Proteomes" id="UP000010797"/>
    </source>
</evidence>
<evidence type="ECO:0000259" key="6">
    <source>
        <dbReference type="PROSITE" id="PS50164"/>
    </source>
</evidence>
<dbReference type="EMBL" id="CP003344">
    <property type="protein sequence ID" value="AGA68513.1"/>
    <property type="molecule type" value="Genomic_DNA"/>
</dbReference>
<dbReference type="SUPFAM" id="SSF46600">
    <property type="entry name" value="C-terminal UvrC-binding domain of UvrB"/>
    <property type="match status" value="1"/>
</dbReference>
<keyword evidence="7" id="KW-0540">Nuclease</keyword>
<evidence type="ECO:0000256" key="1">
    <source>
        <dbReference type="ARBA" id="ARBA00022490"/>
    </source>
</evidence>
<evidence type="ECO:0000313" key="7">
    <source>
        <dbReference type="EMBL" id="AGA68513.1"/>
    </source>
</evidence>
<keyword evidence="5" id="KW-0234">DNA repair</keyword>
<dbReference type="GO" id="GO:0009380">
    <property type="term" value="C:excinuclease repair complex"/>
    <property type="evidence" value="ECO:0007669"/>
    <property type="project" value="TreeGrafter"/>
</dbReference>
<dbReference type="GO" id="GO:0004519">
    <property type="term" value="F:endonuclease activity"/>
    <property type="evidence" value="ECO:0007669"/>
    <property type="project" value="UniProtKB-KW"/>
</dbReference>
<keyword evidence="8" id="KW-1185">Reference proteome</keyword>
<dbReference type="CDD" id="cd10434">
    <property type="entry name" value="GIY-YIG_UvrC_Cho"/>
    <property type="match status" value="1"/>
</dbReference>
<dbReference type="InterPro" id="IPR035901">
    <property type="entry name" value="GIY-YIG_endonuc_sf"/>
</dbReference>
<dbReference type="GO" id="GO:0006289">
    <property type="term" value="P:nucleotide-excision repair"/>
    <property type="evidence" value="ECO:0007669"/>
    <property type="project" value="InterPro"/>
</dbReference>
<accession>L0F6F2</accession>
<keyword evidence="4" id="KW-0267">Excision nuclease</keyword>
<evidence type="ECO:0000256" key="4">
    <source>
        <dbReference type="ARBA" id="ARBA00022881"/>
    </source>
</evidence>
<dbReference type="PANTHER" id="PTHR30562">
    <property type="entry name" value="UVRC/OXIDOREDUCTASE"/>
    <property type="match status" value="1"/>
</dbReference>